<comment type="caution">
    <text evidence="1">The sequence shown here is derived from an EMBL/GenBank/DDBJ whole genome shotgun (WGS) entry which is preliminary data.</text>
</comment>
<evidence type="ECO:0000313" key="1">
    <source>
        <dbReference type="EMBL" id="GAA0855802.1"/>
    </source>
</evidence>
<organism evidence="1 2">
    <name type="scientific">Clostridium nitritogenes</name>
    <dbReference type="NCBI Taxonomy" id="83340"/>
    <lineage>
        <taxon>Bacteria</taxon>
        <taxon>Bacillati</taxon>
        <taxon>Bacillota</taxon>
        <taxon>Clostridia</taxon>
        <taxon>Eubacteriales</taxon>
        <taxon>Clostridiaceae</taxon>
        <taxon>Clostridium</taxon>
    </lineage>
</organism>
<gene>
    <name evidence="1" type="ORF">GCM10008916_02790</name>
</gene>
<evidence type="ECO:0000313" key="2">
    <source>
        <dbReference type="Proteomes" id="UP001501764"/>
    </source>
</evidence>
<dbReference type="RefSeq" id="WP_346025729.1">
    <property type="nucleotide sequence ID" value="NZ_BAAACO010000001.1"/>
</dbReference>
<dbReference type="Proteomes" id="UP001501764">
    <property type="component" value="Unassembled WGS sequence"/>
</dbReference>
<sequence length="118" mass="13938">MKVLFIHNTIAHYRIPFFCGLNNKLAIDFLFTRENLSKEIYGNELDCKKIADMNYSFLPNGLKRYKKIKEIVGSEEYSKVIIPPIDTFKDYIDCILIYFISKKKIKSFFILVKNGRLQ</sequence>
<accession>A0ABP3WRS5</accession>
<proteinExistence type="predicted"/>
<name>A0ABP3WRS5_9CLOT</name>
<keyword evidence="2" id="KW-1185">Reference proteome</keyword>
<reference evidence="2" key="1">
    <citation type="journal article" date="2019" name="Int. J. Syst. Evol. Microbiol.">
        <title>The Global Catalogue of Microorganisms (GCM) 10K type strain sequencing project: providing services to taxonomists for standard genome sequencing and annotation.</title>
        <authorList>
            <consortium name="The Broad Institute Genomics Platform"/>
            <consortium name="The Broad Institute Genome Sequencing Center for Infectious Disease"/>
            <person name="Wu L."/>
            <person name="Ma J."/>
        </authorList>
    </citation>
    <scope>NUCLEOTIDE SEQUENCE [LARGE SCALE GENOMIC DNA]</scope>
    <source>
        <strain evidence="2">JCM 6485</strain>
    </source>
</reference>
<dbReference type="EMBL" id="BAAACO010000001">
    <property type="protein sequence ID" value="GAA0855802.1"/>
    <property type="molecule type" value="Genomic_DNA"/>
</dbReference>
<protein>
    <submittedName>
        <fullName evidence="1">Uncharacterized protein</fullName>
    </submittedName>
</protein>